<feature type="binding site" evidence="13">
    <location>
        <position position="168"/>
    </location>
    <ligand>
        <name>substrate</name>
    </ligand>
</feature>
<comment type="caution">
    <text evidence="13">Lacks conserved residue(s) required for the propagation of feature annotation.</text>
</comment>
<dbReference type="EC" id="2.7.2.3" evidence="5 13"/>
<keyword evidence="9 13" id="KW-0547">Nucleotide-binding</keyword>
<evidence type="ECO:0000256" key="3">
    <source>
        <dbReference type="ARBA" id="ARBA00008982"/>
    </source>
</evidence>
<evidence type="ECO:0000256" key="8">
    <source>
        <dbReference type="ARBA" id="ARBA00022679"/>
    </source>
</evidence>
<dbReference type="InterPro" id="IPR001576">
    <property type="entry name" value="Phosphoglycerate_kinase"/>
</dbReference>
<sequence length="410" mass="44455">MPIKSIKNIKNLKGKRVLVRVDTNVPIKNGKVKDDTRIREIIPMLKFLIQKKAKVILVAHLGRPEGKIVNDLRLDPVAERLGEILKKNVIKLDDFIGSAVVKEIAEMKNGQVLMLENIRFSADESPSTRSLRGDSVEPGQAGIKGTLAKKLASLGDIFVQEGFSVCHRADASVVGVAKYVPSYAGLLLEKEIKSLNQILNKPKHPLLAIIGGAKLETKIPVLQNISRIADAILVGGGIVNTFLLSLGYEVGASLVDKNHLAIAKKLACKKNIFLPLDVVVGTRDGKDWRVVSIEKKPHRICEPDEAIFDLGPVTIEHFCVSLTTAKTIVWNGALGYFERPPYNEATNALAKMLASVSRKGVFTVAGGGETLEVLAALKLTKKISFVSTGGGAMLEFLSGKKLPGIKILEK</sequence>
<evidence type="ECO:0000256" key="12">
    <source>
        <dbReference type="ARBA" id="ARBA00023152"/>
    </source>
</evidence>
<evidence type="ECO:0000256" key="14">
    <source>
        <dbReference type="PIRSR" id="PIRSR000724-1"/>
    </source>
</evidence>
<dbReference type="GO" id="GO:0005524">
    <property type="term" value="F:ATP binding"/>
    <property type="evidence" value="ECO:0007669"/>
    <property type="project" value="UniProtKB-KW"/>
</dbReference>
<dbReference type="FunFam" id="3.40.50.1260:FF:000006">
    <property type="entry name" value="Phosphoglycerate kinase"/>
    <property type="match status" value="1"/>
</dbReference>
<gene>
    <name evidence="13" type="primary">pgk</name>
    <name evidence="17" type="ORF">A2983_00780</name>
</gene>
<dbReference type="FunFam" id="3.40.50.1260:FF:000031">
    <property type="entry name" value="Phosphoglycerate kinase 1"/>
    <property type="match status" value="1"/>
</dbReference>
<feature type="binding site" evidence="13 15">
    <location>
        <position position="218"/>
    </location>
    <ligand>
        <name>ATP</name>
        <dbReference type="ChEBI" id="CHEBI:30616"/>
    </ligand>
</feature>
<evidence type="ECO:0000256" key="15">
    <source>
        <dbReference type="PIRSR" id="PIRSR000724-2"/>
    </source>
</evidence>
<feature type="binding site" evidence="14">
    <location>
        <begin position="22"/>
        <end position="24"/>
    </location>
    <ligand>
        <name>substrate</name>
    </ligand>
</feature>
<evidence type="ECO:0000256" key="9">
    <source>
        <dbReference type="ARBA" id="ARBA00022741"/>
    </source>
</evidence>
<feature type="binding site" evidence="13 15">
    <location>
        <position position="338"/>
    </location>
    <ligand>
        <name>ATP</name>
        <dbReference type="ChEBI" id="CHEBI:30616"/>
    </ligand>
</feature>
<dbReference type="PANTHER" id="PTHR11406">
    <property type="entry name" value="PHOSPHOGLYCERATE KINASE"/>
    <property type="match status" value="1"/>
</dbReference>
<organism evidence="17 18">
    <name type="scientific">Candidatus Magasanikbacteria bacterium RIFCSPLOWO2_01_FULL_40_15</name>
    <dbReference type="NCBI Taxonomy" id="1798686"/>
    <lineage>
        <taxon>Bacteria</taxon>
        <taxon>Candidatus Magasanikiibacteriota</taxon>
    </lineage>
</organism>
<proteinExistence type="inferred from homology"/>
<comment type="subcellular location">
    <subcellularLocation>
        <location evidence="13">Cytoplasm</location>
    </subcellularLocation>
</comment>
<dbReference type="EMBL" id="MFQH01000001">
    <property type="protein sequence ID" value="OGH78853.1"/>
    <property type="molecule type" value="Genomic_DNA"/>
</dbReference>
<evidence type="ECO:0000256" key="6">
    <source>
        <dbReference type="ARBA" id="ARBA00016471"/>
    </source>
</evidence>
<comment type="caution">
    <text evidence="17">The sequence shown here is derived from an EMBL/GenBank/DDBJ whole genome shotgun (WGS) entry which is preliminary data.</text>
</comment>
<dbReference type="PIRSF" id="PIRSF000724">
    <property type="entry name" value="Pgk"/>
    <property type="match status" value="1"/>
</dbReference>
<dbReference type="HAMAP" id="MF_00145">
    <property type="entry name" value="Phosphoglyc_kinase"/>
    <property type="match status" value="1"/>
</dbReference>
<keyword evidence="11 13" id="KW-0067">ATP-binding</keyword>
<evidence type="ECO:0000313" key="18">
    <source>
        <dbReference type="Proteomes" id="UP000177040"/>
    </source>
</evidence>
<comment type="catalytic activity">
    <reaction evidence="1 13 16">
        <text>(2R)-3-phosphoglycerate + ATP = (2R)-3-phospho-glyceroyl phosphate + ADP</text>
        <dbReference type="Rhea" id="RHEA:14801"/>
        <dbReference type="ChEBI" id="CHEBI:30616"/>
        <dbReference type="ChEBI" id="CHEBI:57604"/>
        <dbReference type="ChEBI" id="CHEBI:58272"/>
        <dbReference type="ChEBI" id="CHEBI:456216"/>
        <dbReference type="EC" id="2.7.2.3"/>
    </reaction>
</comment>
<evidence type="ECO:0000256" key="1">
    <source>
        <dbReference type="ARBA" id="ARBA00000642"/>
    </source>
</evidence>
<comment type="similarity">
    <text evidence="3 13 16">Belongs to the phosphoglycerate kinase family.</text>
</comment>
<keyword evidence="8 13" id="KW-0808">Transferase</keyword>
<keyword evidence="7 13" id="KW-0963">Cytoplasm</keyword>
<evidence type="ECO:0000256" key="5">
    <source>
        <dbReference type="ARBA" id="ARBA00013061"/>
    </source>
</evidence>
<dbReference type="PROSITE" id="PS00111">
    <property type="entry name" value="PGLYCERATE_KINASE"/>
    <property type="match status" value="1"/>
</dbReference>
<evidence type="ECO:0000256" key="13">
    <source>
        <dbReference type="HAMAP-Rule" id="MF_00145"/>
    </source>
</evidence>
<feature type="binding site" evidence="14">
    <location>
        <position position="37"/>
    </location>
    <ligand>
        <name>(2R)-3-phosphoglycerate</name>
        <dbReference type="ChEBI" id="CHEBI:58272"/>
    </ligand>
</feature>
<feature type="binding site" evidence="13">
    <location>
        <position position="119"/>
    </location>
    <ligand>
        <name>substrate</name>
    </ligand>
</feature>
<feature type="binding site" evidence="13 14">
    <location>
        <begin position="60"/>
        <end position="63"/>
    </location>
    <ligand>
        <name>substrate</name>
    </ligand>
</feature>
<evidence type="ECO:0000256" key="11">
    <source>
        <dbReference type="ARBA" id="ARBA00022840"/>
    </source>
</evidence>
<dbReference type="GO" id="GO:0005829">
    <property type="term" value="C:cytosol"/>
    <property type="evidence" value="ECO:0007669"/>
    <property type="project" value="TreeGrafter"/>
</dbReference>
<reference evidence="17 18" key="1">
    <citation type="journal article" date="2016" name="Nat. Commun.">
        <title>Thousands of microbial genomes shed light on interconnected biogeochemical processes in an aquifer system.</title>
        <authorList>
            <person name="Anantharaman K."/>
            <person name="Brown C.T."/>
            <person name="Hug L.A."/>
            <person name="Sharon I."/>
            <person name="Castelle C.J."/>
            <person name="Probst A.J."/>
            <person name="Thomas B.C."/>
            <person name="Singh A."/>
            <person name="Wilkins M.J."/>
            <person name="Karaoz U."/>
            <person name="Brodie E.L."/>
            <person name="Williams K.H."/>
            <person name="Hubbard S.S."/>
            <person name="Banfield J.F."/>
        </authorList>
    </citation>
    <scope>NUCLEOTIDE SEQUENCE [LARGE SCALE GENOMIC DNA]</scope>
</reference>
<dbReference type="PANTHER" id="PTHR11406:SF23">
    <property type="entry name" value="PHOSPHOGLYCERATE KINASE 1, CHLOROPLASTIC-RELATED"/>
    <property type="match status" value="1"/>
</dbReference>
<dbReference type="InterPro" id="IPR036043">
    <property type="entry name" value="Phosphoglycerate_kinase_sf"/>
</dbReference>
<dbReference type="PRINTS" id="PR00477">
    <property type="entry name" value="PHGLYCKINASE"/>
</dbReference>
<evidence type="ECO:0000256" key="16">
    <source>
        <dbReference type="RuleBase" id="RU000532"/>
    </source>
</evidence>
<dbReference type="Proteomes" id="UP000177040">
    <property type="component" value="Unassembled WGS sequence"/>
</dbReference>
<evidence type="ECO:0000256" key="7">
    <source>
        <dbReference type="ARBA" id="ARBA00022490"/>
    </source>
</evidence>
<evidence type="ECO:0000256" key="2">
    <source>
        <dbReference type="ARBA" id="ARBA00004838"/>
    </source>
</evidence>
<dbReference type="GO" id="GO:0004618">
    <property type="term" value="F:phosphoglycerate kinase activity"/>
    <property type="evidence" value="ECO:0007669"/>
    <property type="project" value="UniProtKB-UniRule"/>
</dbReference>
<keyword evidence="12 13" id="KW-0324">Glycolysis</keyword>
<dbReference type="Gene3D" id="3.40.50.1260">
    <property type="entry name" value="Phosphoglycerate kinase, N-terminal domain"/>
    <property type="match status" value="2"/>
</dbReference>
<dbReference type="UniPathway" id="UPA00109">
    <property type="reaction ID" value="UER00185"/>
</dbReference>
<feature type="binding site" evidence="14">
    <location>
        <position position="119"/>
    </location>
    <ligand>
        <name>(2R)-3-phosphoglycerate</name>
        <dbReference type="ChEBI" id="CHEBI:58272"/>
    </ligand>
</feature>
<dbReference type="AlphaFoldDB" id="A0A1F6N5B8"/>
<name>A0A1F6N5B8_9BACT</name>
<accession>A0A1F6N5B8</accession>
<feature type="binding site" evidence="13">
    <location>
        <begin position="367"/>
        <end position="370"/>
    </location>
    <ligand>
        <name>ATP</name>
        <dbReference type="ChEBI" id="CHEBI:30616"/>
    </ligand>
</feature>
<dbReference type="GO" id="GO:0006096">
    <property type="term" value="P:glycolytic process"/>
    <property type="evidence" value="ECO:0007669"/>
    <property type="project" value="UniProtKB-UniRule"/>
</dbReference>
<feature type="binding site" evidence="13">
    <location>
        <position position="37"/>
    </location>
    <ligand>
        <name>substrate</name>
    </ligand>
</feature>
<dbReference type="SUPFAM" id="SSF53748">
    <property type="entry name" value="Phosphoglycerate kinase"/>
    <property type="match status" value="1"/>
</dbReference>
<protein>
    <recommendedName>
        <fullName evidence="6 13">Phosphoglycerate kinase</fullName>
        <ecNumber evidence="5 13">2.7.2.3</ecNumber>
    </recommendedName>
</protein>
<comment type="subunit">
    <text evidence="4 13">Monomer.</text>
</comment>
<comment type="pathway">
    <text evidence="2 13">Carbohydrate degradation; glycolysis; pyruvate from D-glyceraldehyde 3-phosphate: step 2/5.</text>
</comment>
<dbReference type="Pfam" id="PF00162">
    <property type="entry name" value="PGK"/>
    <property type="match status" value="1"/>
</dbReference>
<evidence type="ECO:0000256" key="4">
    <source>
        <dbReference type="ARBA" id="ARBA00011245"/>
    </source>
</evidence>
<evidence type="ECO:0000313" key="17">
    <source>
        <dbReference type="EMBL" id="OGH78853.1"/>
    </source>
</evidence>
<evidence type="ECO:0000256" key="10">
    <source>
        <dbReference type="ARBA" id="ARBA00022777"/>
    </source>
</evidence>
<dbReference type="GO" id="GO:0043531">
    <property type="term" value="F:ADP binding"/>
    <property type="evidence" value="ECO:0007669"/>
    <property type="project" value="TreeGrafter"/>
</dbReference>
<dbReference type="InterPro" id="IPR015911">
    <property type="entry name" value="Phosphoglycerate_kinase_CS"/>
</dbReference>
<keyword evidence="10 13" id="KW-0418">Kinase</keyword>
<feature type="binding site" evidence="14">
    <location>
        <position position="168"/>
    </location>
    <ligand>
        <name>(2R)-3-phosphoglycerate</name>
        <dbReference type="ChEBI" id="CHEBI:58272"/>
    </ligand>
</feature>
<dbReference type="GO" id="GO:0006094">
    <property type="term" value="P:gluconeogenesis"/>
    <property type="evidence" value="ECO:0007669"/>
    <property type="project" value="TreeGrafter"/>
</dbReference>
<dbReference type="InterPro" id="IPR015824">
    <property type="entry name" value="Phosphoglycerate_kinase_N"/>
</dbReference>